<accession>A0A9N9GIN3</accession>
<dbReference type="AlphaFoldDB" id="A0A9N9GIN3"/>
<keyword evidence="2" id="KW-1185">Reference proteome</keyword>
<dbReference type="Proteomes" id="UP000789739">
    <property type="component" value="Unassembled WGS sequence"/>
</dbReference>
<organism evidence="1 2">
    <name type="scientific">Paraglomus brasilianum</name>
    <dbReference type="NCBI Taxonomy" id="144538"/>
    <lineage>
        <taxon>Eukaryota</taxon>
        <taxon>Fungi</taxon>
        <taxon>Fungi incertae sedis</taxon>
        <taxon>Mucoromycota</taxon>
        <taxon>Glomeromycotina</taxon>
        <taxon>Glomeromycetes</taxon>
        <taxon>Paraglomerales</taxon>
        <taxon>Paraglomeraceae</taxon>
        <taxon>Paraglomus</taxon>
    </lineage>
</organism>
<evidence type="ECO:0000313" key="2">
    <source>
        <dbReference type="Proteomes" id="UP000789739"/>
    </source>
</evidence>
<protein>
    <submittedName>
        <fullName evidence="1">6391_t:CDS:1</fullName>
    </submittedName>
</protein>
<dbReference type="OrthoDB" id="2371069at2759"/>
<evidence type="ECO:0000313" key="1">
    <source>
        <dbReference type="EMBL" id="CAG8604715.1"/>
    </source>
</evidence>
<sequence>PPQFVSDIDSVSDALEFQAKLSIKCEDGKTIPAKWVTFSMVAFDDFMSKITHQVHILLDDETIQRHNYTISYKMATNAMATQISDFQKFVDDYKNKATLSLKKDMVMIIIHINTSEKKNKKKRNKSQANIKNVTLDSDSENLSTSEIEGSITRKRKKKTIPKHHALDSLEIEKAKIIKQLREKYHCIEHNQPCYININTCSHLRLSPHHLSLWAHDLYDILIISH</sequence>
<name>A0A9N9GIN3_9GLOM</name>
<reference evidence="1" key="1">
    <citation type="submission" date="2021-06" db="EMBL/GenBank/DDBJ databases">
        <authorList>
            <person name="Kallberg Y."/>
            <person name="Tangrot J."/>
            <person name="Rosling A."/>
        </authorList>
    </citation>
    <scope>NUCLEOTIDE SEQUENCE</scope>
    <source>
        <strain evidence="1">BR232B</strain>
    </source>
</reference>
<proteinExistence type="predicted"/>
<gene>
    <name evidence="1" type="ORF">PBRASI_LOCUS7839</name>
</gene>
<comment type="caution">
    <text evidence="1">The sequence shown here is derived from an EMBL/GenBank/DDBJ whole genome shotgun (WGS) entry which is preliminary data.</text>
</comment>
<feature type="non-terminal residue" evidence="1">
    <location>
        <position position="1"/>
    </location>
</feature>
<dbReference type="EMBL" id="CAJVPI010001279">
    <property type="protein sequence ID" value="CAG8604715.1"/>
    <property type="molecule type" value="Genomic_DNA"/>
</dbReference>